<feature type="region of interest" description="Disordered" evidence="1">
    <location>
        <begin position="1"/>
        <end position="22"/>
    </location>
</feature>
<dbReference type="Proteomes" id="UP000649739">
    <property type="component" value="Unassembled WGS sequence"/>
</dbReference>
<protein>
    <submittedName>
        <fullName evidence="2">Uncharacterized protein</fullName>
    </submittedName>
</protein>
<keyword evidence="3" id="KW-1185">Reference proteome</keyword>
<evidence type="ECO:0000313" key="3">
    <source>
        <dbReference type="Proteomes" id="UP000649739"/>
    </source>
</evidence>
<reference evidence="2" key="1">
    <citation type="journal article" date="2014" name="Int. J. Syst. Evol. Microbiol.">
        <title>Complete genome sequence of Corynebacterium casei LMG S-19264T (=DSM 44701T), isolated from a smear-ripened cheese.</title>
        <authorList>
            <consortium name="US DOE Joint Genome Institute (JGI-PGF)"/>
            <person name="Walter F."/>
            <person name="Albersmeier A."/>
            <person name="Kalinowski J."/>
            <person name="Ruckert C."/>
        </authorList>
    </citation>
    <scope>NUCLEOTIDE SEQUENCE</scope>
    <source>
        <strain evidence="2">JCM 3090</strain>
    </source>
</reference>
<proteinExistence type="predicted"/>
<name>A0A8J3B778_9ACTN</name>
<gene>
    <name evidence="2" type="ORF">GCM10010123_23600</name>
</gene>
<sequence>MLVASVGAAPDPAMADATGCRPGERNSGRILDVKVEKDPVERRHVMRLIGWVRHCAPRGNYPTDAFGVIQRLDPSYEITQLEGPLYEAAPMVRDYAGVRIPPYDGMSLVCLISEDTAVDCWRVRANPEDPYEGPPTVLGRTPPPSFLPGRVEPPFGRCGTCW</sequence>
<comment type="caution">
    <text evidence="2">The sequence shown here is derived from an EMBL/GenBank/DDBJ whole genome shotgun (WGS) entry which is preliminary data.</text>
</comment>
<organism evidence="2 3">
    <name type="scientific">Pilimelia anulata</name>
    <dbReference type="NCBI Taxonomy" id="53371"/>
    <lineage>
        <taxon>Bacteria</taxon>
        <taxon>Bacillati</taxon>
        <taxon>Actinomycetota</taxon>
        <taxon>Actinomycetes</taxon>
        <taxon>Micromonosporales</taxon>
        <taxon>Micromonosporaceae</taxon>
        <taxon>Pilimelia</taxon>
    </lineage>
</organism>
<accession>A0A8J3B778</accession>
<dbReference type="AlphaFoldDB" id="A0A8J3B778"/>
<dbReference type="EMBL" id="BMQB01000004">
    <property type="protein sequence ID" value="GGJ93006.1"/>
    <property type="molecule type" value="Genomic_DNA"/>
</dbReference>
<evidence type="ECO:0000256" key="1">
    <source>
        <dbReference type="SAM" id="MobiDB-lite"/>
    </source>
</evidence>
<reference evidence="2" key="2">
    <citation type="submission" date="2020-09" db="EMBL/GenBank/DDBJ databases">
        <authorList>
            <person name="Sun Q."/>
            <person name="Ohkuma M."/>
        </authorList>
    </citation>
    <scope>NUCLEOTIDE SEQUENCE</scope>
    <source>
        <strain evidence="2">JCM 3090</strain>
    </source>
</reference>
<evidence type="ECO:0000313" key="2">
    <source>
        <dbReference type="EMBL" id="GGJ93006.1"/>
    </source>
</evidence>